<feature type="signal peptide" evidence="1">
    <location>
        <begin position="1"/>
        <end position="19"/>
    </location>
</feature>
<feature type="chain" id="PRO_5013016917" evidence="1">
    <location>
        <begin position="20"/>
        <end position="191"/>
    </location>
</feature>
<dbReference type="EMBL" id="PDUD01000002">
    <property type="protein sequence ID" value="PHN08106.1"/>
    <property type="molecule type" value="Genomic_DNA"/>
</dbReference>
<dbReference type="RefSeq" id="WP_099148309.1">
    <property type="nucleotide sequence ID" value="NZ_PDUD01000002.1"/>
</dbReference>
<dbReference type="AlphaFoldDB" id="A0A2D0NIA8"/>
<protein>
    <submittedName>
        <fullName evidence="2">Uncharacterized protein</fullName>
    </submittedName>
</protein>
<name>A0A2D0NIA8_FLAN2</name>
<proteinExistence type="predicted"/>
<evidence type="ECO:0000313" key="3">
    <source>
        <dbReference type="Proteomes" id="UP000223913"/>
    </source>
</evidence>
<accession>A0A2D0NIA8</accession>
<organism evidence="2 3">
    <name type="scientific">Flavilitoribacter nigricans (strain ATCC 23147 / DSM 23189 / NBRC 102662 / NCIMB 1420 / SS-2)</name>
    <name type="common">Lewinella nigricans</name>
    <dbReference type="NCBI Taxonomy" id="1122177"/>
    <lineage>
        <taxon>Bacteria</taxon>
        <taxon>Pseudomonadati</taxon>
        <taxon>Bacteroidota</taxon>
        <taxon>Saprospiria</taxon>
        <taxon>Saprospirales</taxon>
        <taxon>Lewinellaceae</taxon>
        <taxon>Flavilitoribacter</taxon>
    </lineage>
</organism>
<dbReference type="Proteomes" id="UP000223913">
    <property type="component" value="Unassembled WGS sequence"/>
</dbReference>
<sequence>MKIALFAFLAGCITLCACSKTETTELIIPATGPYLQATVDGIAISFSNFIYSGCEEPDRFGYRVITPEGASEPATDHLFFRSTTPDGSAQIAISLKQIFLWRGDFPVTMESKKIGGDLIRMEYSQRDETGDLLRWDLDNRLGQLVIESWDEDGWLSGSFTAELRSSDGLQVKRLEGGRFRIPVTTVTGEPQ</sequence>
<evidence type="ECO:0000256" key="1">
    <source>
        <dbReference type="SAM" id="SignalP"/>
    </source>
</evidence>
<keyword evidence="1" id="KW-0732">Signal</keyword>
<evidence type="ECO:0000313" key="2">
    <source>
        <dbReference type="EMBL" id="PHN08106.1"/>
    </source>
</evidence>
<keyword evidence="3" id="KW-1185">Reference proteome</keyword>
<comment type="caution">
    <text evidence="2">The sequence shown here is derived from an EMBL/GenBank/DDBJ whole genome shotgun (WGS) entry which is preliminary data.</text>
</comment>
<dbReference type="PROSITE" id="PS51257">
    <property type="entry name" value="PROKAR_LIPOPROTEIN"/>
    <property type="match status" value="1"/>
</dbReference>
<reference evidence="2 3" key="1">
    <citation type="submission" date="2017-10" db="EMBL/GenBank/DDBJ databases">
        <title>The draft genome sequence of Lewinella nigricans NBRC 102662.</title>
        <authorList>
            <person name="Wang K."/>
        </authorList>
    </citation>
    <scope>NUCLEOTIDE SEQUENCE [LARGE SCALE GENOMIC DNA]</scope>
    <source>
        <strain evidence="2 3">NBRC 102662</strain>
    </source>
</reference>
<gene>
    <name evidence="2" type="ORF">CRP01_01940</name>
</gene>